<evidence type="ECO:0000256" key="1">
    <source>
        <dbReference type="SAM" id="MobiDB-lite"/>
    </source>
</evidence>
<dbReference type="Proteomes" id="UP000243542">
    <property type="component" value="Unassembled WGS sequence"/>
</dbReference>
<dbReference type="EMBL" id="PDJK01000002">
    <property type="protein sequence ID" value="PFG47030.1"/>
    <property type="molecule type" value="Genomic_DNA"/>
</dbReference>
<name>A0A2A9F942_9PSEU</name>
<accession>A0A2A9F942</accession>
<gene>
    <name evidence="3" type="ORF">ATK36_2042</name>
</gene>
<dbReference type="GO" id="GO:0015074">
    <property type="term" value="P:DNA integration"/>
    <property type="evidence" value="ECO:0007669"/>
    <property type="project" value="InterPro"/>
</dbReference>
<dbReference type="InterPro" id="IPR012337">
    <property type="entry name" value="RNaseH-like_sf"/>
</dbReference>
<organism evidence="3 4">
    <name type="scientific">Amycolatopsis sulphurea</name>
    <dbReference type="NCBI Taxonomy" id="76022"/>
    <lineage>
        <taxon>Bacteria</taxon>
        <taxon>Bacillati</taxon>
        <taxon>Actinomycetota</taxon>
        <taxon>Actinomycetes</taxon>
        <taxon>Pseudonocardiales</taxon>
        <taxon>Pseudonocardiaceae</taxon>
        <taxon>Amycolatopsis</taxon>
    </lineage>
</organism>
<dbReference type="SUPFAM" id="SSF53098">
    <property type="entry name" value="Ribonuclease H-like"/>
    <property type="match status" value="1"/>
</dbReference>
<evidence type="ECO:0000313" key="4">
    <source>
        <dbReference type="Proteomes" id="UP000243542"/>
    </source>
</evidence>
<comment type="caution">
    <text evidence="3">The sequence shown here is derived from an EMBL/GenBank/DDBJ whole genome shotgun (WGS) entry which is preliminary data.</text>
</comment>
<feature type="domain" description="Integrase catalytic" evidence="2">
    <location>
        <begin position="272"/>
        <end position="501"/>
    </location>
</feature>
<feature type="region of interest" description="Disordered" evidence="1">
    <location>
        <begin position="646"/>
        <end position="691"/>
    </location>
</feature>
<evidence type="ECO:0000313" key="3">
    <source>
        <dbReference type="EMBL" id="PFG47030.1"/>
    </source>
</evidence>
<sequence>MSTRAGMLDLSPGAGVVLDAVEWTVQSCAPQWGQVLLCRPDGAQLSTTVRALVNHPCCRSAVDRAAPPATGGGRQPAVLDDLTPHQRELVRMRFAHLQEVETGFRGGDPLRASPGEPRPAYDPQSTTLTQRRLAKVAELTALGRDQARLLGFEHISERTLKRLAANCRAFGMLGCVKGNWLRRGGTRPSITEQVREAIFAVHAESLHRSRLSMKTKERLIHQYVRERFGPEVAVPCYQTLRSTWIEWFGPGGARQRYLRSAAAVRPNGQHVVVHRPGQVVAMDTTVMPVKVRETVFGDPVSAHLSMALDLYTHSIVAFRLTLVSDTSVDVAMMIRDVMMPLPLRADWGEDMEWPYPGVPAAVVAEFAGHRVAALPFFTPETVTIDHGSVYKNHHLVEVQRLIGANILPSRVLRPTDKHAVERAFAGIQSLLFEFLLGYQGVDVADRGVDPEGDAVLTMAEMEHLIAAWCVKVWQNRKLGECAPAWDPGGSHSPNSLFAAAMEQGGFQLEVPSPALYYQLLPTAHVKIDERRGVKVRGLWYDGPALGPYRNEASRRGGRHKGKWVIRYDKRDPREVFFQDPHTLEWHTLRWEGLPPQGEVPSFGEARRHELLRAVAEAGLAPKSDTELLPVLLELAGGRIPVDQWPTQMSKQQRTQHARDVTQAAAAAADRPPTDTSTTDSPPAVAGEPEDTVVPLGWCLRARQTEQAIDAERRRRREDAVGEVPQPPPRLGEGLRRRSLLVLVDDTDDTGGENEGHTPVPEERGTQ</sequence>
<reference evidence="3 4" key="1">
    <citation type="submission" date="2017-10" db="EMBL/GenBank/DDBJ databases">
        <title>Sequencing the genomes of 1000 actinobacteria strains.</title>
        <authorList>
            <person name="Klenk H.-P."/>
        </authorList>
    </citation>
    <scope>NUCLEOTIDE SEQUENCE [LARGE SCALE GENOMIC DNA]</scope>
    <source>
        <strain evidence="3 4">DSM 46092</strain>
    </source>
</reference>
<dbReference type="InterPro" id="IPR001584">
    <property type="entry name" value="Integrase_cat-core"/>
</dbReference>
<evidence type="ECO:0000259" key="2">
    <source>
        <dbReference type="PROSITE" id="PS50994"/>
    </source>
</evidence>
<feature type="compositionally biased region" description="Basic and acidic residues" evidence="1">
    <location>
        <begin position="753"/>
        <end position="766"/>
    </location>
</feature>
<protein>
    <submittedName>
        <fullName evidence="3">Mu transposase-like protein</fullName>
    </submittedName>
</protein>
<feature type="compositionally biased region" description="Low complexity" evidence="1">
    <location>
        <begin position="660"/>
        <end position="684"/>
    </location>
</feature>
<dbReference type="Gene3D" id="3.30.420.10">
    <property type="entry name" value="Ribonuclease H-like superfamily/Ribonuclease H"/>
    <property type="match status" value="1"/>
</dbReference>
<proteinExistence type="predicted"/>
<dbReference type="PROSITE" id="PS50994">
    <property type="entry name" value="INTEGRASE"/>
    <property type="match status" value="1"/>
</dbReference>
<keyword evidence="4" id="KW-1185">Reference proteome</keyword>
<feature type="compositionally biased region" description="Basic and acidic residues" evidence="1">
    <location>
        <begin position="709"/>
        <end position="719"/>
    </location>
</feature>
<feature type="region of interest" description="Disordered" evidence="1">
    <location>
        <begin position="708"/>
        <end position="766"/>
    </location>
</feature>
<dbReference type="RefSeq" id="WP_098510998.1">
    <property type="nucleotide sequence ID" value="NZ_JBIAKZ010000022.1"/>
</dbReference>
<dbReference type="AlphaFoldDB" id="A0A2A9F942"/>
<dbReference type="InterPro" id="IPR036397">
    <property type="entry name" value="RNaseH_sf"/>
</dbReference>
<feature type="region of interest" description="Disordered" evidence="1">
    <location>
        <begin position="104"/>
        <end position="128"/>
    </location>
</feature>
<dbReference type="GO" id="GO:0003676">
    <property type="term" value="F:nucleic acid binding"/>
    <property type="evidence" value="ECO:0007669"/>
    <property type="project" value="InterPro"/>
</dbReference>